<evidence type="ECO:0000256" key="1">
    <source>
        <dbReference type="SAM" id="MobiDB-lite"/>
    </source>
</evidence>
<gene>
    <name evidence="2" type="ORF">mMyoMyo1_008964</name>
</gene>
<comment type="caution">
    <text evidence="2">The sequence shown here is derived from an EMBL/GenBank/DDBJ whole genome shotgun (WGS) entry which is preliminary data.</text>
</comment>
<evidence type="ECO:0000313" key="2">
    <source>
        <dbReference type="EMBL" id="KAF6303983.1"/>
    </source>
</evidence>
<feature type="compositionally biased region" description="Low complexity" evidence="1">
    <location>
        <begin position="22"/>
        <end position="34"/>
    </location>
</feature>
<accession>A0A7J7TTN8</accession>
<dbReference type="EMBL" id="JABWUV010000015">
    <property type="protein sequence ID" value="KAF6303983.1"/>
    <property type="molecule type" value="Genomic_DNA"/>
</dbReference>
<keyword evidence="3" id="KW-1185">Reference proteome</keyword>
<organism evidence="2 3">
    <name type="scientific">Myotis myotis</name>
    <name type="common">Greater mouse-eared bat</name>
    <name type="synonym">Vespertilio myotis</name>
    <dbReference type="NCBI Taxonomy" id="51298"/>
    <lineage>
        <taxon>Eukaryota</taxon>
        <taxon>Metazoa</taxon>
        <taxon>Chordata</taxon>
        <taxon>Craniata</taxon>
        <taxon>Vertebrata</taxon>
        <taxon>Euteleostomi</taxon>
        <taxon>Mammalia</taxon>
        <taxon>Eutheria</taxon>
        <taxon>Laurasiatheria</taxon>
        <taxon>Chiroptera</taxon>
        <taxon>Yangochiroptera</taxon>
        <taxon>Vespertilionidae</taxon>
        <taxon>Myotis</taxon>
    </lineage>
</organism>
<proteinExistence type="predicted"/>
<evidence type="ECO:0000313" key="3">
    <source>
        <dbReference type="Proteomes" id="UP000527355"/>
    </source>
</evidence>
<sequence length="124" mass="13473">MSGQQDSCPQPSPWCGNESNSAKPGAQRAPRPPAVAAVASVWERQAESGGSDHQCEHQKWMFRLRRFHLSIRVGPIPDSLGGMETLSHFQEASSMLPSCHAPGPPREWLVLPGTLLSHSLPTPD</sequence>
<feature type="region of interest" description="Disordered" evidence="1">
    <location>
        <begin position="1"/>
        <end position="34"/>
    </location>
</feature>
<protein>
    <submittedName>
        <fullName evidence="2">Uncharacterized protein</fullName>
    </submittedName>
</protein>
<reference evidence="2 3" key="1">
    <citation type="journal article" date="2020" name="Nature">
        <title>Six reference-quality genomes reveal evolution of bat adaptations.</title>
        <authorList>
            <person name="Jebb D."/>
            <person name="Huang Z."/>
            <person name="Pippel M."/>
            <person name="Hughes G.M."/>
            <person name="Lavrichenko K."/>
            <person name="Devanna P."/>
            <person name="Winkler S."/>
            <person name="Jermiin L.S."/>
            <person name="Skirmuntt E.C."/>
            <person name="Katzourakis A."/>
            <person name="Burkitt-Gray L."/>
            <person name="Ray D.A."/>
            <person name="Sullivan K.A.M."/>
            <person name="Roscito J.G."/>
            <person name="Kirilenko B.M."/>
            <person name="Davalos L.M."/>
            <person name="Corthals A.P."/>
            <person name="Power M.L."/>
            <person name="Jones G."/>
            <person name="Ransome R.D."/>
            <person name="Dechmann D.K.N."/>
            <person name="Locatelli A.G."/>
            <person name="Puechmaille S.J."/>
            <person name="Fedrigo O."/>
            <person name="Jarvis E.D."/>
            <person name="Hiller M."/>
            <person name="Vernes S.C."/>
            <person name="Myers E.W."/>
            <person name="Teeling E.C."/>
        </authorList>
    </citation>
    <scope>NUCLEOTIDE SEQUENCE [LARGE SCALE GENOMIC DNA]</scope>
    <source>
        <strain evidence="2">MMyoMyo1</strain>
        <tissue evidence="2">Flight muscle</tissue>
    </source>
</reference>
<dbReference type="Proteomes" id="UP000527355">
    <property type="component" value="Unassembled WGS sequence"/>
</dbReference>
<dbReference type="AlphaFoldDB" id="A0A7J7TTN8"/>
<name>A0A7J7TTN8_MYOMY</name>